<feature type="domain" description="Duffy-antigen binding" evidence="4">
    <location>
        <begin position="1272"/>
        <end position="1438"/>
    </location>
</feature>
<feature type="domain" description="Duffy-antigen binding" evidence="4">
    <location>
        <begin position="2872"/>
        <end position="3029"/>
    </location>
</feature>
<feature type="region of interest" description="Disordered" evidence="2">
    <location>
        <begin position="1589"/>
        <end position="1628"/>
    </location>
</feature>
<evidence type="ECO:0000259" key="9">
    <source>
        <dbReference type="Pfam" id="PF22672"/>
    </source>
</evidence>
<dbReference type="FunFam" id="1.20.58.1930:FF:000002">
    <property type="entry name" value="Erythrocyte membrane protein 1, PfEMP1"/>
    <property type="match status" value="1"/>
</dbReference>
<dbReference type="GO" id="GO:0016020">
    <property type="term" value="C:membrane"/>
    <property type="evidence" value="ECO:0007669"/>
    <property type="project" value="InterPro"/>
</dbReference>
<dbReference type="OrthoDB" id="378917at2759"/>
<dbReference type="Gene3D" id="1.10.1900.40">
    <property type="entry name" value="Acidic terminal segments, variant surface antigen of PfEMP1"/>
    <property type="match status" value="2"/>
</dbReference>
<feature type="compositionally biased region" description="Basic and acidic residues" evidence="2">
    <location>
        <begin position="776"/>
        <end position="785"/>
    </location>
</feature>
<dbReference type="Pfam" id="PF05424">
    <property type="entry name" value="Duffy_binding"/>
    <property type="match status" value="6"/>
</dbReference>
<feature type="domain" description="Duffy-antigen binding" evidence="4">
    <location>
        <begin position="122"/>
        <end position="301"/>
    </location>
</feature>
<feature type="domain" description="Duffy-binding-like" evidence="9">
    <location>
        <begin position="3046"/>
        <end position="3169"/>
    </location>
</feature>
<feature type="compositionally biased region" description="Polar residues" evidence="2">
    <location>
        <begin position="3480"/>
        <end position="3497"/>
    </location>
</feature>
<dbReference type="EMBL" id="OFAE01000002">
    <property type="protein sequence ID" value="SOV83858.1"/>
    <property type="molecule type" value="Genomic_DNA"/>
</dbReference>
<evidence type="ECO:0000313" key="10">
    <source>
        <dbReference type="EMBL" id="SOV83858.1"/>
    </source>
</evidence>
<evidence type="ECO:0000256" key="1">
    <source>
        <dbReference type="SAM" id="Coils"/>
    </source>
</evidence>
<evidence type="ECO:0000259" key="3">
    <source>
        <dbReference type="Pfam" id="PF03011"/>
    </source>
</evidence>
<gene>
    <name evidence="10" type="ORF">PRG01_0008100</name>
</gene>
<dbReference type="InterPro" id="IPR054595">
    <property type="entry name" value="DBL_C"/>
</dbReference>
<feature type="region of interest" description="Disordered" evidence="2">
    <location>
        <begin position="2282"/>
        <end position="2337"/>
    </location>
</feature>
<dbReference type="InterPro" id="IPR029210">
    <property type="entry name" value="PfEMP1_NTS"/>
</dbReference>
<dbReference type="GO" id="GO:0046789">
    <property type="term" value="F:host cell surface receptor binding"/>
    <property type="evidence" value="ECO:0007669"/>
    <property type="project" value="InterPro"/>
</dbReference>
<dbReference type="SUPFAM" id="SSF140924">
    <property type="entry name" value="Duffy binding domain-like"/>
    <property type="match status" value="8"/>
</dbReference>
<dbReference type="FunFam" id="1.20.58.830:FF:000021">
    <property type="entry name" value="Erythrocyte membrane protein 1, PfEMP1"/>
    <property type="match status" value="2"/>
</dbReference>
<feature type="compositionally biased region" description="Pro residues" evidence="2">
    <location>
        <begin position="2317"/>
        <end position="2330"/>
    </location>
</feature>
<feature type="region of interest" description="Disordered" evidence="2">
    <location>
        <begin position="1857"/>
        <end position="1881"/>
    </location>
</feature>
<evidence type="ECO:0000259" key="7">
    <source>
        <dbReference type="Pfam" id="PF18562"/>
    </source>
</evidence>
<dbReference type="Pfam" id="PF03011">
    <property type="entry name" value="PFEMP"/>
    <property type="match status" value="2"/>
</dbReference>
<feature type="domain" description="Cysteine-rich interdomain region 1 gamma" evidence="7">
    <location>
        <begin position="2083"/>
        <end position="2133"/>
    </location>
</feature>
<feature type="region of interest" description="Disordered" evidence="2">
    <location>
        <begin position="755"/>
        <end position="785"/>
    </location>
</feature>
<dbReference type="InterPro" id="IPR042202">
    <property type="entry name" value="Duffy-ag-bd_sf"/>
</dbReference>
<evidence type="ECO:0000259" key="4">
    <source>
        <dbReference type="Pfam" id="PF05424"/>
    </source>
</evidence>
<name>A0A2P9DS95_PLARE</name>
<dbReference type="Proteomes" id="UP000240500">
    <property type="component" value="Unassembled WGS sequence"/>
</dbReference>
<dbReference type="VEuPathDB" id="PlasmoDB:PRCDC_0043100"/>
<dbReference type="Pfam" id="PF02818">
    <property type="entry name" value="PPAK"/>
    <property type="match status" value="1"/>
</dbReference>
<feature type="compositionally biased region" description="Basic and acidic residues" evidence="2">
    <location>
        <begin position="1599"/>
        <end position="1620"/>
    </location>
</feature>
<dbReference type="Pfam" id="PF15445">
    <property type="entry name" value="ATS"/>
    <property type="match status" value="1"/>
</dbReference>
<dbReference type="InterPro" id="IPR029211">
    <property type="entry name" value="PfEMP1_ATS"/>
</dbReference>
<evidence type="ECO:0000259" key="5">
    <source>
        <dbReference type="Pfam" id="PF15445"/>
    </source>
</evidence>
<dbReference type="InterPro" id="IPR004168">
    <property type="entry name" value="PPAK_motif"/>
</dbReference>
<feature type="compositionally biased region" description="Basic and acidic residues" evidence="2">
    <location>
        <begin position="2353"/>
        <end position="2363"/>
    </location>
</feature>
<feature type="region of interest" description="Disordered" evidence="2">
    <location>
        <begin position="1"/>
        <end position="21"/>
    </location>
</feature>
<dbReference type="Pfam" id="PF21807">
    <property type="entry name" value="PfEMP1_CIDRalpha1_dom"/>
    <property type="match status" value="1"/>
</dbReference>
<proteinExistence type="predicted"/>
<feature type="domain" description="Plasmodium falciparum erythrocyte membrane protein-1 N-terminal segment" evidence="6">
    <location>
        <begin position="21"/>
        <end position="56"/>
    </location>
</feature>
<organism evidence="10 11">
    <name type="scientific">Plasmodium reichenowi</name>
    <dbReference type="NCBI Taxonomy" id="5854"/>
    <lineage>
        <taxon>Eukaryota</taxon>
        <taxon>Sar</taxon>
        <taxon>Alveolata</taxon>
        <taxon>Apicomplexa</taxon>
        <taxon>Aconoidasida</taxon>
        <taxon>Haemosporida</taxon>
        <taxon>Plasmodiidae</taxon>
        <taxon>Plasmodium</taxon>
        <taxon>Plasmodium (Laverania)</taxon>
    </lineage>
</organism>
<feature type="compositionally biased region" description="Low complexity" evidence="2">
    <location>
        <begin position="2291"/>
        <end position="2308"/>
    </location>
</feature>
<protein>
    <submittedName>
        <fullName evidence="10">Erythrocyte membrane protein 1, PfEMP1, putative</fullName>
    </submittedName>
</protein>
<dbReference type="InterPro" id="IPR049158">
    <property type="entry name" value="PfEMP1_CIDRalpha1_dom"/>
</dbReference>
<feature type="domain" description="Plasmodium falciparum erythrocyte membrane protein 1 acidic terminal segment" evidence="5">
    <location>
        <begin position="3248"/>
        <end position="3708"/>
    </location>
</feature>
<feature type="domain" description="PfEMP1 CIDRalpha1" evidence="8">
    <location>
        <begin position="503"/>
        <end position="560"/>
    </location>
</feature>
<keyword evidence="1" id="KW-0175">Coiled coil</keyword>
<evidence type="ECO:0000256" key="2">
    <source>
        <dbReference type="SAM" id="MobiDB-lite"/>
    </source>
</evidence>
<accession>A0A2P9DS95</accession>
<dbReference type="Pfam" id="PF22672">
    <property type="entry name" value="DBL_C"/>
    <property type="match status" value="3"/>
</dbReference>
<feature type="domain" description="Duffy-binding-like" evidence="3">
    <location>
        <begin position="2149"/>
        <end position="2290"/>
    </location>
</feature>
<sequence length="3708" mass="426408">MGTGSSTPSVPKDVKNESPKSARNVLENFALEIKTQAQKDAKKYVKFLKGDLENAKFYHDFSKYRDVPGNVCHLDYKFHTNVWHERADDRNPCLFSRSERFSKEGEAECNGGIITGNESEIGACAPYRRRHICDYNLKHIDVSNVKSIHDLLGNLLVMAKSEGESIVKNHPNSGSSEVCTALARSFADIGDIIRGRDMFLGNNEIDIKEKNKLQSNLKKIFEIIKTSNTNMNTLSLDKIREYWWALNRKDVWKAITCNARTGANYIRKTSDSTMVFTSDGKCGHDEGDPLTNLDYVPQFLRWFDEWGEEFCRIRNIKLKLAKEACRDEQKGKYCSFNGYDCTKTIWKKGVLHWSNECTDCSVKCSLYESWLENERKEFEKQKKKYNKEIITYTSNENKSDSNINNEYYKEFYVKLKNEGYETVNDFLTLLNEGRYCKKNKKTEEEVTNFINADDKNTFHRSKYCHVCPDCGVHCSSGTCREKDDDNNCRNKQKYEPPRGVIPTEINVLYSGNEQGDITQKLQDFCNRSTKPNETKYQKWKCYYVNSDDNKCIMENNSGNDTSEDKITSFHSFFDLWVTYLFRDTIKWNDKYKTCINNTIFTDCNDECKMNCVCFDKWVKQKEGEWNRIKELFKNEKKMPKEYNININELFYRFFYQVLYKLNQDEAKWKKLTEELKKKIDSSKGKEGNVNSQDAIELLLEHLKENATICKDNNTIEACDPIVHPTKNPCLNNSTSGSDKVISVKQIAQYYKRKAHAQLEERGGRSNLKGDASKGQYDSKSKPSDFKKNLCQINETHSNAEKRSLNPCNGKDSNKLRFNVGTPWQSGEKIGTATDVFLPPRRQHFCTSNLEYLINGNHQAILKGQKEKINHSLLGDVLLAAKSEAEYIKTNYKDNNDHTGMCRAIRYSFADLGDIIRGKDMWEENTDAKKLQKNLKNIFAKIKEEIKKKNHGIDTSKYNDVYHKQLRSDWWEANRSQVWEAMKCHIKDLKETLITTKSNDYCGYSDHTPLDDYIPQRLRWMSEWSEWYCKEQKKQYHDLVNKCKECKRKDNGGHCWKDSAECTECDEQCKKYKKFIDTWQSQWTKIKDKYQKLYSNVQVDIAANGGLNTSTALQENKEKPVIEFLFELYKENGGEIGNPAVAVTSGKKDTRDTTPTVYSTAEGYVHQEAHISECEKQTQFCKNKNGVKAANDAEDKEYTFTQPPPEYKDACGCGSRPKLEKSNEKKKGACEIVKPLLEGKNGRTAIGGCKRKENYQPWKCDETGTVINQKEKGACMPPRRQKLCVYFLEQLSTETKSNLIEAFINCAAAETFFSWYYYKSENGNGVETQLQNGTIPPEFLRSMFYTFGDFRDFLFGTDISKNHGKGSELEKKIDELFPKKDAQNETKRQEWWNIHGPKIWEAMLCALETAGGNKVTLTTSYGYSTVTFNGDKTTTLEDFAKRPQFFRWLTEWGEHFCKEQKEVYGKLVDGCKGCNVRDGTCERDVDGCKKCREACTTYQEWLKDWTEHYKKQKQRYTQVKEKPPYNDDSDVKQSTNAYEYIGKKLKNIKCSSGTTNGDCNCMKNKSTQYTNDMPASLDYPPKEINGKCDCQEAPPAKVPESPKEAVPEKKAAVVSPKKPEEPPQSPPCEIVDNILGDKSSMGYRDGCKTKYGTMTRSEWLCNSSGGKEGDVVCIPPRRRRLFVQKLQDLKGDDTQDQLRIAFIQSAAVETFFAWHEFKKEKQKEAQEGQELFGATSDEEQNQLNSGTIPEEFKRQMFYTLADYRDIFFGKDKSNGKDVGKDSGTTSISEKIAKILNGDKKPPVKPTTPDTWWNDNAKDIWDGMLCALSYNTETKVKNEELHKKLTENEKKNTYEKVSFEGGFDESGDGQKSKDAPPTTTTKLTDFVKRPPYFRWLEEWADEFCRKQTHKLDIIEKECKVNENGSGGKKCSGYGEDCTKIGPSEDGTVPDLECRSCANSCKSYKKWINTKKTEFEKQKGKYEKEIKDVDNHEDNGFSTKLSTYKEATQFLEKLDGSCSSSNNGGSNINFKEPNDTFKHTDNCDPCSEFTVKCNGGDCGGSGGKKGNCKNETITAANFKEKGQPVQEVVMRVSDKNGNGFKDDLKVCEDKGIFGGIKENKWSCVHFCGLDVCGLEKNNSVIDDKHIMQIRAFLKLWVEIFLEDYSKIKRKISHCIHNGPNKCKYKDKCTCVDEWLKKKKAEWAKIKERFFDQYNLDKSEVYELNSFINGNVYPSDINNALNKDETFEELKESGRCSNSENTKKQECKKQDVIEILIDRIQKEMTSCQAKHKESGNNNCPSSSPTPTNNDPQPLDDIPPGDVAPPPYCNVPPNPCSDKSTTNVVTVKEVAKEMQRETRNKMLERSGKNGDTTGESGEKVSEGNGKVGESVLKANAAEGQYNGGNNGSKLTEGICNINEKYSNAEDSKSKDPCAGKGHRFKIGTEWKTGETVKIKDEHLFLPPRRQHFCTSNLEHLQTNNQGLSGSNASNSLLGDILLAANKQAEDIKKKYKETNDDKNGLKDDQETTCRAIRYSFADIGDIIRGRDMWDKDGGSQRMENRLVQIFKEIRDKLPKENKDKYEKDDENNKYINLRKDWWEANREDIWKAMQCPLSRGKNPPCSDATPIDDHIPQRLRWMVEWAEWYCKYQSQEYEKLKKQCRECKEKGTQCMHGESMCNTCTEACKAYGEKIDTWKKQWETISNKYKELYNKATESGNIKDDKEKHAVEFLQKLHEKNKDNKIYETAEGYVHQEAHISECQKQTLFCTKTSGETTSSDGKENDKYAFKSKPYEYEKACDCEKNKKKVPIRPPLRRPLFIPPNMFHKRIKKKNACEIVEEILSGNNENSKVGECYPKNYDNKYPEWKCDEHKIKSGQDGACMPPRREKLCLHYLTQSISGKEKLREAFIKCAAAETFLSWQYYKSKNDCDAKILDKGIIPHQFLRSMMYTFGDYRDIFFGKDMSKDVATMNQKIIALFPKIGKYYHGNIRQKWWEVHGPEIWQGMLCALQKAGGNKVTLTTNYDYKNVAFTYKSGTTLEKFSERSQFLRWMTEWGENFCKEHKKEFETLKEKCEKCEVSDSAIRDGTKICNNMDKCEECKKQCKKYQDWLRTWKEHYNKQKQRYSQVKEIPQYKNDNDVSATTEAYEYLDKQLKNMVCTNGNNNENCKYTCMNEKSSTNTEMPKSLDEKPKEVKDKCNCVRDECTGLSVTDSGFADGSAFGGGVPQEQCKAFKGGFPKKIETPQYDPTNDILKNTIPIGIALALGSIAFLYLKKKPQSPVDLLRVLDIHKGEYGMPTFKSTNRYIPYGTDKYKGKTYLYVEGDTDEDKYIGDISSSDITSSSESEYEEFDINDIYVPHAPKYKTLIEVVLEPSQRDTQNDIPSDDIPTNKFTEEEWNELKHDFISNMLQSEQNDVPNNNISANTPMNTQPNTLYFDKPEEKPFIMSIHDRNLLSGEEYNYDMSNNNGNNNLYSGSGLIGDNRDSYSDNRGSYSGTKDPISSKNDPTSDNHHPYSGTDLINDTLSGDHDIYNEMLKRKENELFGTKHPKNTSNNSVAKLTNSDPFHNQINLFHKWLDRHRDICEKWENNHERLAKLKEKWDNDNNSVDTTPSNNKMLNTNVSIEIDMDNPKPINILDINPDNYSMDKPTMDNMEDDIYYDVNDDDDNSNQPSVDNIPMDHNKVDVPKKVHVEMKILNNISKSSLEQQFPISDVWNI</sequence>
<dbReference type="InterPro" id="IPR008602">
    <property type="entry name" value="Duffy-antigen-binding"/>
</dbReference>
<dbReference type="InterPro" id="IPR044932">
    <property type="entry name" value="PfEMP1_ATS_sf"/>
</dbReference>
<dbReference type="Pfam" id="PF18562">
    <property type="entry name" value="CIDR1_gamma"/>
    <property type="match status" value="1"/>
</dbReference>
<feature type="domain" description="Duffy-binding-like" evidence="9">
    <location>
        <begin position="1896"/>
        <end position="2037"/>
    </location>
</feature>
<feature type="coiled-coil region" evidence="1">
    <location>
        <begin position="3568"/>
        <end position="3595"/>
    </location>
</feature>
<dbReference type="VEuPathDB" id="PlasmoDB:PRG01_0008100"/>
<reference evidence="10 11" key="1">
    <citation type="submission" date="2016-09" db="EMBL/GenBank/DDBJ databases">
        <authorList>
            <consortium name="Pathogen Informatics"/>
        </authorList>
    </citation>
    <scope>NUCLEOTIDE SEQUENCE [LARGE SCALE GENOMIC DNA]</scope>
</reference>
<dbReference type="Gene3D" id="1.20.58.1930">
    <property type="match status" value="2"/>
</dbReference>
<feature type="region of interest" description="Disordered" evidence="2">
    <location>
        <begin position="3466"/>
        <end position="3513"/>
    </location>
</feature>
<feature type="domain" description="Duffy-antigen binding" evidence="4">
    <location>
        <begin position="2455"/>
        <end position="2631"/>
    </location>
</feature>
<dbReference type="InterPro" id="IPR004258">
    <property type="entry name" value="DBL"/>
</dbReference>
<feature type="domain" description="Duffy-antigen binding" evidence="4">
    <location>
        <begin position="1671"/>
        <end position="1847"/>
    </location>
</feature>
<feature type="region of interest" description="Disordered" evidence="2">
    <location>
        <begin position="2353"/>
        <end position="2380"/>
    </location>
</feature>
<feature type="domain" description="Duffy-antigen binding" evidence="4">
    <location>
        <begin position="835"/>
        <end position="1018"/>
    </location>
</feature>
<dbReference type="Gene3D" id="1.20.1310.20">
    <property type="entry name" value="Duffy-antigen binding domain"/>
    <property type="match status" value="6"/>
</dbReference>
<dbReference type="FunFam" id="1.10.1900.40:FF:000001">
    <property type="entry name" value="Erythrocyte membrane protein 1"/>
    <property type="match status" value="1"/>
</dbReference>
<feature type="coiled-coil region" evidence="1">
    <location>
        <begin position="368"/>
        <end position="395"/>
    </location>
</feature>
<feature type="domain" description="Duffy-binding-like" evidence="9">
    <location>
        <begin position="305"/>
        <end position="462"/>
    </location>
</feature>
<dbReference type="FunFam" id="1.20.58.830:FF:000005">
    <property type="entry name" value="Erythrocyte membrane protein 1, PfEMP1"/>
    <property type="match status" value="1"/>
</dbReference>
<evidence type="ECO:0000259" key="8">
    <source>
        <dbReference type="Pfam" id="PF21807"/>
    </source>
</evidence>
<dbReference type="FunFam" id="1.20.58.1930:FF:000001">
    <property type="entry name" value="Erythrocyte membrane protein 1, PfEMP1"/>
    <property type="match status" value="1"/>
</dbReference>
<feature type="domain" description="Duffy-binding-like" evidence="3">
    <location>
        <begin position="572"/>
        <end position="713"/>
    </location>
</feature>
<evidence type="ECO:0000259" key="6">
    <source>
        <dbReference type="Pfam" id="PF15447"/>
    </source>
</evidence>
<dbReference type="Pfam" id="PF15447">
    <property type="entry name" value="NTS"/>
    <property type="match status" value="1"/>
</dbReference>
<dbReference type="InterPro" id="IPR041480">
    <property type="entry name" value="CIDR1_gamma"/>
</dbReference>
<feature type="coiled-coil region" evidence="1">
    <location>
        <begin position="2492"/>
        <end position="2519"/>
    </location>
</feature>
<evidence type="ECO:0000313" key="11">
    <source>
        <dbReference type="Proteomes" id="UP000240500"/>
    </source>
</evidence>
<dbReference type="Gene3D" id="1.20.58.830">
    <property type="match status" value="6"/>
</dbReference>